<protein>
    <submittedName>
        <fullName evidence="3">DUF3592 domain-containing protein</fullName>
    </submittedName>
</protein>
<gene>
    <name evidence="3" type="ORF">DXB99_02950</name>
</gene>
<dbReference type="InterPro" id="IPR021994">
    <property type="entry name" value="DUF3592"/>
</dbReference>
<feature type="domain" description="DUF3592" evidence="2">
    <location>
        <begin position="77"/>
        <end position="130"/>
    </location>
</feature>
<sequence>MNNRNNRSKSTDLSNMNNKDKKAFMIIPGIVILLFLICSIFITKTVINSTANYIKTTATVQSIHKGSKQETIKTKNRLHTKHRTATYNYATITYKDTNNNAYTINKEYSMTSLKKGDKMTIYYNPDNPEKLKPEMSIFYIMDSIGVIFLLIYLCVICKFIIKSKK</sequence>
<feature type="transmembrane region" description="Helical" evidence="1">
    <location>
        <begin position="137"/>
        <end position="161"/>
    </location>
</feature>
<comment type="caution">
    <text evidence="3">The sequence shown here is derived from an EMBL/GenBank/DDBJ whole genome shotgun (WGS) entry which is preliminary data.</text>
</comment>
<accession>A0A3E4YL63</accession>
<keyword evidence="1" id="KW-0472">Membrane</keyword>
<proteinExistence type="predicted"/>
<keyword evidence="1" id="KW-0812">Transmembrane</keyword>
<dbReference type="AlphaFoldDB" id="A0A3E4YL63"/>
<dbReference type="RefSeq" id="WP_117718258.1">
    <property type="nucleotide sequence ID" value="NZ_QSTP01000001.1"/>
</dbReference>
<dbReference type="EMBL" id="QSTP01000001">
    <property type="protein sequence ID" value="RGM75499.1"/>
    <property type="molecule type" value="Genomic_DNA"/>
</dbReference>
<reference evidence="3 4" key="1">
    <citation type="submission" date="2018-08" db="EMBL/GenBank/DDBJ databases">
        <title>A genome reference for cultivated species of the human gut microbiota.</title>
        <authorList>
            <person name="Zou Y."/>
            <person name="Xue W."/>
            <person name="Luo G."/>
        </authorList>
    </citation>
    <scope>NUCLEOTIDE SEQUENCE [LARGE SCALE GENOMIC DNA]</scope>
    <source>
        <strain evidence="3 4">OM07-13</strain>
    </source>
</reference>
<evidence type="ECO:0000259" key="2">
    <source>
        <dbReference type="Pfam" id="PF12158"/>
    </source>
</evidence>
<dbReference type="Proteomes" id="UP000260758">
    <property type="component" value="Unassembled WGS sequence"/>
</dbReference>
<dbReference type="Pfam" id="PF12158">
    <property type="entry name" value="DUF3592"/>
    <property type="match status" value="1"/>
</dbReference>
<name>A0A3E4YL63_9FIRM</name>
<evidence type="ECO:0000313" key="3">
    <source>
        <dbReference type="EMBL" id="RGM75499.1"/>
    </source>
</evidence>
<evidence type="ECO:0000256" key="1">
    <source>
        <dbReference type="SAM" id="Phobius"/>
    </source>
</evidence>
<keyword evidence="1" id="KW-1133">Transmembrane helix</keyword>
<feature type="transmembrane region" description="Helical" evidence="1">
    <location>
        <begin position="23"/>
        <end position="42"/>
    </location>
</feature>
<evidence type="ECO:0000313" key="4">
    <source>
        <dbReference type="Proteomes" id="UP000260758"/>
    </source>
</evidence>
<organism evidence="3 4">
    <name type="scientific">Agathobacter rectalis</name>
    <dbReference type="NCBI Taxonomy" id="39491"/>
    <lineage>
        <taxon>Bacteria</taxon>
        <taxon>Bacillati</taxon>
        <taxon>Bacillota</taxon>
        <taxon>Clostridia</taxon>
        <taxon>Lachnospirales</taxon>
        <taxon>Lachnospiraceae</taxon>
        <taxon>Agathobacter</taxon>
    </lineage>
</organism>